<dbReference type="InterPro" id="IPR045851">
    <property type="entry name" value="AMP-bd_C_sf"/>
</dbReference>
<dbReference type="InterPro" id="IPR050237">
    <property type="entry name" value="ATP-dep_AMP-bd_enzyme"/>
</dbReference>
<dbReference type="Gene3D" id="3.40.50.12780">
    <property type="entry name" value="N-terminal domain of ligase-like"/>
    <property type="match status" value="1"/>
</dbReference>
<dbReference type="SUPFAM" id="SSF56801">
    <property type="entry name" value="Acetyl-CoA synthetase-like"/>
    <property type="match status" value="1"/>
</dbReference>
<reference evidence="3 4" key="1">
    <citation type="journal article" date="2019" name="Int. J. Syst. Evol. Microbiol.">
        <title>The Global Catalogue of Microorganisms (GCM) 10K type strain sequencing project: providing services to taxonomists for standard genome sequencing and annotation.</title>
        <authorList>
            <consortium name="The Broad Institute Genomics Platform"/>
            <consortium name="The Broad Institute Genome Sequencing Center for Infectious Disease"/>
            <person name="Wu L."/>
            <person name="Ma J."/>
        </authorList>
    </citation>
    <scope>NUCLEOTIDE SEQUENCE [LARGE SCALE GENOMIC DNA]</scope>
    <source>
        <strain evidence="3 4">JCM 11117</strain>
    </source>
</reference>
<evidence type="ECO:0000313" key="4">
    <source>
        <dbReference type="Proteomes" id="UP001499967"/>
    </source>
</evidence>
<evidence type="ECO:0000259" key="2">
    <source>
        <dbReference type="Pfam" id="PF13193"/>
    </source>
</evidence>
<dbReference type="Pfam" id="PF00501">
    <property type="entry name" value="AMP-binding"/>
    <property type="match status" value="1"/>
</dbReference>
<proteinExistence type="predicted"/>
<gene>
    <name evidence="3" type="ORF">GCM10009559_56070</name>
</gene>
<comment type="caution">
    <text evidence="3">The sequence shown here is derived from an EMBL/GenBank/DDBJ whole genome shotgun (WGS) entry which is preliminary data.</text>
</comment>
<name>A0ABN1N9D5_9PSEU</name>
<evidence type="ECO:0000313" key="3">
    <source>
        <dbReference type="EMBL" id="GAA0896793.1"/>
    </source>
</evidence>
<keyword evidence="4" id="KW-1185">Reference proteome</keyword>
<dbReference type="InterPro" id="IPR020845">
    <property type="entry name" value="AMP-binding_CS"/>
</dbReference>
<dbReference type="PANTHER" id="PTHR43767:SF1">
    <property type="entry name" value="NONRIBOSOMAL PEPTIDE SYNTHASE PES1 (EUROFUNG)-RELATED"/>
    <property type="match status" value="1"/>
</dbReference>
<evidence type="ECO:0000259" key="1">
    <source>
        <dbReference type="Pfam" id="PF00501"/>
    </source>
</evidence>
<sequence>MRSPRTGLGLWQVVESHARYRGDRIALIDDDRSVTWREFVDHVGRMVGGLAARGVGRGCVVAAADAMSVDYVTLYYATARLGAVLVPLNTSVHPSSIRSLLERTDPGIVLVGEAHRDLVDHDERVVSGEWGRALTCADVPAPDPDTDPDDPHLIIFTSGTTGVPKAAVLSQRATMVDSFAGALATGVRPDDRLFVYQAPYHGGTWSMMRQYMLLGGSLLLTRSFDADRALELVDRHRCTSFFAVPLMLQALVESARFAEADLSSLRTLVFASYDPNASVLPVIERIRERGAGEMAVEHIYGQTENSAFIASARPEICDAHLASVGTPVPGVVLSIQDPSGDEVPAGGVGEICVRSHSVMDGYLDDPEATAEAFRGGWLHTGDLGRLDEHGMLHIVGRLKEMIRTGGVNVYPREIAAWIGQHPAVRDCAVFGVPDLRYDERVVAAVVSDDPDLTAAQVIGWARRRLAGYQTPRQVLLLDALPKTAAGKTAVRELVALAAGEDGGAQ</sequence>
<dbReference type="PANTHER" id="PTHR43767">
    <property type="entry name" value="LONG-CHAIN-FATTY-ACID--COA LIGASE"/>
    <property type="match status" value="1"/>
</dbReference>
<dbReference type="InterPro" id="IPR000873">
    <property type="entry name" value="AMP-dep_synth/lig_dom"/>
</dbReference>
<accession>A0ABN1N9D5</accession>
<dbReference type="Pfam" id="PF13193">
    <property type="entry name" value="AMP-binding_C"/>
    <property type="match status" value="1"/>
</dbReference>
<organism evidence="3 4">
    <name type="scientific">Pseudonocardia zijingensis</name>
    <dbReference type="NCBI Taxonomy" id="153376"/>
    <lineage>
        <taxon>Bacteria</taxon>
        <taxon>Bacillati</taxon>
        <taxon>Actinomycetota</taxon>
        <taxon>Actinomycetes</taxon>
        <taxon>Pseudonocardiales</taxon>
        <taxon>Pseudonocardiaceae</taxon>
        <taxon>Pseudonocardia</taxon>
    </lineage>
</organism>
<dbReference type="EMBL" id="BAAAHP010000177">
    <property type="protein sequence ID" value="GAA0896793.1"/>
    <property type="molecule type" value="Genomic_DNA"/>
</dbReference>
<dbReference type="InterPro" id="IPR042099">
    <property type="entry name" value="ANL_N_sf"/>
</dbReference>
<feature type="domain" description="AMP-dependent synthetase/ligase" evidence="1">
    <location>
        <begin position="15"/>
        <end position="363"/>
    </location>
</feature>
<protein>
    <submittedName>
        <fullName evidence="3">AMP-binding protein</fullName>
    </submittedName>
</protein>
<feature type="domain" description="AMP-binding enzyme C-terminal" evidence="2">
    <location>
        <begin position="413"/>
        <end position="487"/>
    </location>
</feature>
<dbReference type="InterPro" id="IPR025110">
    <property type="entry name" value="AMP-bd_C"/>
</dbReference>
<dbReference type="Proteomes" id="UP001499967">
    <property type="component" value="Unassembled WGS sequence"/>
</dbReference>
<dbReference type="PROSITE" id="PS00455">
    <property type="entry name" value="AMP_BINDING"/>
    <property type="match status" value="1"/>
</dbReference>
<dbReference type="Gene3D" id="3.30.300.30">
    <property type="match status" value="1"/>
</dbReference>